<keyword evidence="2" id="KW-1185">Reference proteome</keyword>
<dbReference type="Proteomes" id="UP000814128">
    <property type="component" value="Unassembled WGS sequence"/>
</dbReference>
<proteinExistence type="predicted"/>
<sequence>VTQDSKRGQKTMRNQLLSGSRALALGNHPVCSMFCDFADHPLGPLFARDVHRIDKQDDRAAS</sequence>
<accession>A0ACB8QEG8</accession>
<evidence type="ECO:0000313" key="2">
    <source>
        <dbReference type="Proteomes" id="UP000814128"/>
    </source>
</evidence>
<feature type="non-terminal residue" evidence="1">
    <location>
        <position position="1"/>
    </location>
</feature>
<dbReference type="EMBL" id="MU273640">
    <property type="protein sequence ID" value="KAI0030098.1"/>
    <property type="molecule type" value="Genomic_DNA"/>
</dbReference>
<name>A0ACB8QEG8_9AGAM</name>
<evidence type="ECO:0000313" key="1">
    <source>
        <dbReference type="EMBL" id="KAI0030098.1"/>
    </source>
</evidence>
<comment type="caution">
    <text evidence="1">The sequence shown here is derived from an EMBL/GenBank/DDBJ whole genome shotgun (WGS) entry which is preliminary data.</text>
</comment>
<protein>
    <submittedName>
        <fullName evidence="1">Uncharacterized protein</fullName>
    </submittedName>
</protein>
<gene>
    <name evidence="1" type="ORF">K488DRAFT_15604</name>
</gene>
<reference evidence="1" key="1">
    <citation type="submission" date="2021-02" db="EMBL/GenBank/DDBJ databases">
        <authorList>
            <consortium name="DOE Joint Genome Institute"/>
            <person name="Ahrendt S."/>
            <person name="Looney B.P."/>
            <person name="Miyauchi S."/>
            <person name="Morin E."/>
            <person name="Drula E."/>
            <person name="Courty P.E."/>
            <person name="Chicoki N."/>
            <person name="Fauchery L."/>
            <person name="Kohler A."/>
            <person name="Kuo A."/>
            <person name="Labutti K."/>
            <person name="Pangilinan J."/>
            <person name="Lipzen A."/>
            <person name="Riley R."/>
            <person name="Andreopoulos W."/>
            <person name="He G."/>
            <person name="Johnson J."/>
            <person name="Barry K.W."/>
            <person name="Grigoriev I.V."/>
            <person name="Nagy L."/>
            <person name="Hibbett D."/>
            <person name="Henrissat B."/>
            <person name="Matheny P.B."/>
            <person name="Labbe J."/>
            <person name="Martin F."/>
        </authorList>
    </citation>
    <scope>NUCLEOTIDE SEQUENCE</scope>
    <source>
        <strain evidence="1">EC-137</strain>
    </source>
</reference>
<organism evidence="1 2">
    <name type="scientific">Vararia minispora EC-137</name>
    <dbReference type="NCBI Taxonomy" id="1314806"/>
    <lineage>
        <taxon>Eukaryota</taxon>
        <taxon>Fungi</taxon>
        <taxon>Dikarya</taxon>
        <taxon>Basidiomycota</taxon>
        <taxon>Agaricomycotina</taxon>
        <taxon>Agaricomycetes</taxon>
        <taxon>Russulales</taxon>
        <taxon>Lachnocladiaceae</taxon>
        <taxon>Vararia</taxon>
    </lineage>
</organism>
<reference evidence="1" key="2">
    <citation type="journal article" date="2022" name="New Phytol.">
        <title>Evolutionary transition to the ectomycorrhizal habit in the genomes of a hyperdiverse lineage of mushroom-forming fungi.</title>
        <authorList>
            <person name="Looney B."/>
            <person name="Miyauchi S."/>
            <person name="Morin E."/>
            <person name="Drula E."/>
            <person name="Courty P.E."/>
            <person name="Kohler A."/>
            <person name="Kuo A."/>
            <person name="LaButti K."/>
            <person name="Pangilinan J."/>
            <person name="Lipzen A."/>
            <person name="Riley R."/>
            <person name="Andreopoulos W."/>
            <person name="He G."/>
            <person name="Johnson J."/>
            <person name="Nolan M."/>
            <person name="Tritt A."/>
            <person name="Barry K.W."/>
            <person name="Grigoriev I.V."/>
            <person name="Nagy L.G."/>
            <person name="Hibbett D."/>
            <person name="Henrissat B."/>
            <person name="Matheny P.B."/>
            <person name="Labbe J."/>
            <person name="Martin F.M."/>
        </authorList>
    </citation>
    <scope>NUCLEOTIDE SEQUENCE</scope>
    <source>
        <strain evidence="1">EC-137</strain>
    </source>
</reference>
<feature type="non-terminal residue" evidence="1">
    <location>
        <position position="62"/>
    </location>
</feature>